<dbReference type="Gene3D" id="3.40.640.10">
    <property type="entry name" value="Type I PLP-dependent aspartate aminotransferase-like (Major domain)"/>
    <property type="match status" value="1"/>
</dbReference>
<dbReference type="InterPro" id="IPR004839">
    <property type="entry name" value="Aminotransferase_I/II_large"/>
</dbReference>
<dbReference type="InterPro" id="IPR015424">
    <property type="entry name" value="PyrdxlP-dep_Trfase"/>
</dbReference>
<dbReference type="InterPro" id="IPR036388">
    <property type="entry name" value="WH-like_DNA-bd_sf"/>
</dbReference>
<dbReference type="PROSITE" id="PS50949">
    <property type="entry name" value="HTH_GNTR"/>
    <property type="match status" value="1"/>
</dbReference>
<dbReference type="SUPFAM" id="SSF46785">
    <property type="entry name" value="Winged helix' DNA-binding domain"/>
    <property type="match status" value="1"/>
</dbReference>
<keyword evidence="4" id="KW-0238">DNA-binding</keyword>
<keyword evidence="7" id="KW-0808">Transferase</keyword>
<dbReference type="InterPro" id="IPR051446">
    <property type="entry name" value="HTH_trans_reg/aminotransferase"/>
</dbReference>
<dbReference type="SMART" id="SM00345">
    <property type="entry name" value="HTH_GNTR"/>
    <property type="match status" value="1"/>
</dbReference>
<dbReference type="PANTHER" id="PTHR46577:SF1">
    <property type="entry name" value="HTH-TYPE TRANSCRIPTIONAL REGULATORY PROTEIN GABR"/>
    <property type="match status" value="1"/>
</dbReference>
<evidence type="ECO:0000259" key="6">
    <source>
        <dbReference type="PROSITE" id="PS50949"/>
    </source>
</evidence>
<dbReference type="PRINTS" id="PR00035">
    <property type="entry name" value="HTHGNTR"/>
</dbReference>
<dbReference type="PANTHER" id="PTHR46577">
    <property type="entry name" value="HTH-TYPE TRANSCRIPTIONAL REGULATORY PROTEIN GABR"/>
    <property type="match status" value="1"/>
</dbReference>
<name>A0ABN0WHU5_9ACTN</name>
<dbReference type="SUPFAM" id="SSF53383">
    <property type="entry name" value="PLP-dependent transferases"/>
    <property type="match status" value="1"/>
</dbReference>
<dbReference type="InterPro" id="IPR015422">
    <property type="entry name" value="PyrdxlP-dep_Trfase_small"/>
</dbReference>
<evidence type="ECO:0000256" key="3">
    <source>
        <dbReference type="ARBA" id="ARBA00023015"/>
    </source>
</evidence>
<evidence type="ECO:0000256" key="4">
    <source>
        <dbReference type="ARBA" id="ARBA00023125"/>
    </source>
</evidence>
<evidence type="ECO:0000256" key="2">
    <source>
        <dbReference type="ARBA" id="ARBA00022898"/>
    </source>
</evidence>
<dbReference type="Pfam" id="PF00392">
    <property type="entry name" value="GntR"/>
    <property type="match status" value="1"/>
</dbReference>
<evidence type="ECO:0000256" key="5">
    <source>
        <dbReference type="ARBA" id="ARBA00023163"/>
    </source>
</evidence>
<evidence type="ECO:0000313" key="7">
    <source>
        <dbReference type="EMBL" id="GAA0338089.1"/>
    </source>
</evidence>
<keyword evidence="7" id="KW-0032">Aminotransferase</keyword>
<dbReference type="InterPro" id="IPR000524">
    <property type="entry name" value="Tscrpt_reg_HTH_GntR"/>
</dbReference>
<protein>
    <submittedName>
        <fullName evidence="7">PLP-dependent aminotransferase family protein</fullName>
    </submittedName>
</protein>
<accession>A0ABN0WHU5</accession>
<dbReference type="Gene3D" id="3.90.1150.10">
    <property type="entry name" value="Aspartate Aminotransferase, domain 1"/>
    <property type="match status" value="1"/>
</dbReference>
<dbReference type="InterPro" id="IPR036390">
    <property type="entry name" value="WH_DNA-bd_sf"/>
</dbReference>
<sequence>MIHGQSLKGGPVEMSQWTSSVGAQKLAHLLGSQHERAGQGVVTLIGGRRAPAYRSLADGIRLLVLEGRVPVAARLPAERELAAALAVSRTTVAAAYEALRGEGFLESRRGAGSWTSVPAGNPLPTRGLDPLPPEAAGSVIDLGCAALPAPEPWLTRAFQGALEELPPYAHTHGDYPAGLPALRQAIADRYTARGIPTMPEQIMVTTGAMGAVAAICRLMAGRGERVAVESPSYANVLQLMREAGARLVPVAMADGLAGWDLPAWRQVLRDAAPRMAYVIADFHNPTGALAPDEQRRELVEAARAAGTVLIADETMSDLALEPDLELPRPVCAFDPAGSAVITVGSASKSFWAGLRIGWVRAAPDVIRSLVAARAYADLGTPVMEQLAVAWLLNTDGWDAAVAIRRTTTRENRDAVVAALGRHLPDWEFTVPRGGLTLWVRTGGLSGSRIAEAGERLGVRVPSGPRFGIDGAFEGFVRVPFTVTGAVAEEAASRLAEAARLVASGATAAVEAPRTYVA</sequence>
<keyword evidence="8" id="KW-1185">Reference proteome</keyword>
<comment type="similarity">
    <text evidence="1">In the C-terminal section; belongs to the class-I pyridoxal-phosphate-dependent aminotransferase family.</text>
</comment>
<evidence type="ECO:0000256" key="1">
    <source>
        <dbReference type="ARBA" id="ARBA00005384"/>
    </source>
</evidence>
<dbReference type="InterPro" id="IPR015421">
    <property type="entry name" value="PyrdxlP-dep_Trfase_major"/>
</dbReference>
<dbReference type="CDD" id="cd00609">
    <property type="entry name" value="AAT_like"/>
    <property type="match status" value="1"/>
</dbReference>
<dbReference type="Pfam" id="PF00155">
    <property type="entry name" value="Aminotran_1_2"/>
    <property type="match status" value="1"/>
</dbReference>
<keyword evidence="2" id="KW-0663">Pyridoxal phosphate</keyword>
<feature type="domain" description="HTH gntR-type" evidence="6">
    <location>
        <begin position="50"/>
        <end position="118"/>
    </location>
</feature>
<dbReference type="Gene3D" id="1.10.10.10">
    <property type="entry name" value="Winged helix-like DNA-binding domain superfamily/Winged helix DNA-binding domain"/>
    <property type="match status" value="1"/>
</dbReference>
<keyword evidence="3" id="KW-0805">Transcription regulation</keyword>
<gene>
    <name evidence="7" type="ORF">GCM10010319_12560</name>
</gene>
<dbReference type="Proteomes" id="UP001500063">
    <property type="component" value="Unassembled WGS sequence"/>
</dbReference>
<proteinExistence type="inferred from homology"/>
<evidence type="ECO:0000313" key="8">
    <source>
        <dbReference type="Proteomes" id="UP001500063"/>
    </source>
</evidence>
<keyword evidence="5" id="KW-0804">Transcription</keyword>
<organism evidence="7 8">
    <name type="scientific">Streptomyces blastmyceticus</name>
    <dbReference type="NCBI Taxonomy" id="68180"/>
    <lineage>
        <taxon>Bacteria</taxon>
        <taxon>Bacillati</taxon>
        <taxon>Actinomycetota</taxon>
        <taxon>Actinomycetes</taxon>
        <taxon>Kitasatosporales</taxon>
        <taxon>Streptomycetaceae</taxon>
        <taxon>Streptomyces</taxon>
    </lineage>
</organism>
<reference evidence="7 8" key="1">
    <citation type="journal article" date="2019" name="Int. J. Syst. Evol. Microbiol.">
        <title>The Global Catalogue of Microorganisms (GCM) 10K type strain sequencing project: providing services to taxonomists for standard genome sequencing and annotation.</title>
        <authorList>
            <consortium name="The Broad Institute Genomics Platform"/>
            <consortium name="The Broad Institute Genome Sequencing Center for Infectious Disease"/>
            <person name="Wu L."/>
            <person name="Ma J."/>
        </authorList>
    </citation>
    <scope>NUCLEOTIDE SEQUENCE [LARGE SCALE GENOMIC DNA]</scope>
    <source>
        <strain evidence="7 8">JCM 4565</strain>
    </source>
</reference>
<comment type="caution">
    <text evidence="7">The sequence shown here is derived from an EMBL/GenBank/DDBJ whole genome shotgun (WGS) entry which is preliminary data.</text>
</comment>
<dbReference type="GO" id="GO:0008483">
    <property type="term" value="F:transaminase activity"/>
    <property type="evidence" value="ECO:0007669"/>
    <property type="project" value="UniProtKB-KW"/>
</dbReference>
<dbReference type="EMBL" id="BAAABW010000007">
    <property type="protein sequence ID" value="GAA0338089.1"/>
    <property type="molecule type" value="Genomic_DNA"/>
</dbReference>